<keyword evidence="7" id="KW-0326">Glycosidase</keyword>
<dbReference type="Gene3D" id="2.120.10.10">
    <property type="match status" value="1"/>
</dbReference>
<feature type="region of interest" description="Disordered" evidence="4">
    <location>
        <begin position="247"/>
        <end position="268"/>
    </location>
</feature>
<comment type="catalytic activity">
    <reaction evidence="1">
        <text>Hydrolysis of alpha-(2-&gt;3)-, alpha-(2-&gt;6)-, alpha-(2-&gt;8)- glycosidic linkages of terminal sialic acid residues in oligosaccharides, glycoproteins, glycolipids, colominic acid and synthetic substrates.</text>
        <dbReference type="EC" id="3.2.1.18"/>
    </reaction>
</comment>
<dbReference type="Pfam" id="PF13088">
    <property type="entry name" value="BNR_2"/>
    <property type="match status" value="1"/>
</dbReference>
<dbReference type="InterPro" id="IPR026856">
    <property type="entry name" value="Sialidase_fam"/>
</dbReference>
<dbReference type="EMBL" id="CP036271">
    <property type="protein sequence ID" value="QDT56024.1"/>
    <property type="molecule type" value="Genomic_DNA"/>
</dbReference>
<dbReference type="CDD" id="cd15482">
    <property type="entry name" value="Sialidase_non-viral"/>
    <property type="match status" value="1"/>
</dbReference>
<keyword evidence="5" id="KW-0732">Signal</keyword>
<name>A0A517SIQ5_9PLAN</name>
<feature type="chain" id="PRO_5021971603" description="exo-alpha-sialidase" evidence="5">
    <location>
        <begin position="20"/>
        <end position="392"/>
    </location>
</feature>
<dbReference type="PANTHER" id="PTHR10628">
    <property type="entry name" value="SIALIDASE"/>
    <property type="match status" value="1"/>
</dbReference>
<dbReference type="GO" id="GO:0016020">
    <property type="term" value="C:membrane"/>
    <property type="evidence" value="ECO:0007669"/>
    <property type="project" value="TreeGrafter"/>
</dbReference>
<dbReference type="GO" id="GO:0005737">
    <property type="term" value="C:cytoplasm"/>
    <property type="evidence" value="ECO:0007669"/>
    <property type="project" value="TreeGrafter"/>
</dbReference>
<evidence type="ECO:0000313" key="7">
    <source>
        <dbReference type="EMBL" id="QDT56024.1"/>
    </source>
</evidence>
<evidence type="ECO:0000256" key="4">
    <source>
        <dbReference type="SAM" id="MobiDB-lite"/>
    </source>
</evidence>
<dbReference type="GO" id="GO:0004308">
    <property type="term" value="F:exo-alpha-sialidase activity"/>
    <property type="evidence" value="ECO:0007669"/>
    <property type="project" value="UniProtKB-EC"/>
</dbReference>
<organism evidence="7 8">
    <name type="scientific">Caulifigura coniformis</name>
    <dbReference type="NCBI Taxonomy" id="2527983"/>
    <lineage>
        <taxon>Bacteria</taxon>
        <taxon>Pseudomonadati</taxon>
        <taxon>Planctomycetota</taxon>
        <taxon>Planctomycetia</taxon>
        <taxon>Planctomycetales</taxon>
        <taxon>Planctomycetaceae</taxon>
        <taxon>Caulifigura</taxon>
    </lineage>
</organism>
<dbReference type="KEGG" id="ccos:Pan44_40740"/>
<evidence type="ECO:0000256" key="5">
    <source>
        <dbReference type="SAM" id="SignalP"/>
    </source>
</evidence>
<dbReference type="AlphaFoldDB" id="A0A517SIQ5"/>
<proteinExistence type="inferred from homology"/>
<comment type="similarity">
    <text evidence="2">Belongs to the glycosyl hydrolase 33 family.</text>
</comment>
<protein>
    <recommendedName>
        <fullName evidence="3">exo-alpha-sialidase</fullName>
        <ecNumber evidence="3">3.2.1.18</ecNumber>
    </recommendedName>
</protein>
<feature type="domain" description="Sialidase" evidence="6">
    <location>
        <begin position="49"/>
        <end position="360"/>
    </location>
</feature>
<dbReference type="SUPFAM" id="SSF50939">
    <property type="entry name" value="Sialidases"/>
    <property type="match status" value="1"/>
</dbReference>
<dbReference type="OrthoDB" id="7294637at2"/>
<accession>A0A517SIQ5</accession>
<dbReference type="InterPro" id="IPR011040">
    <property type="entry name" value="Sialidase"/>
</dbReference>
<dbReference type="InterPro" id="IPR036278">
    <property type="entry name" value="Sialidase_sf"/>
</dbReference>
<dbReference type="PANTHER" id="PTHR10628:SF30">
    <property type="entry name" value="EXO-ALPHA-SIALIDASE"/>
    <property type="match status" value="1"/>
</dbReference>
<dbReference type="GO" id="GO:0006689">
    <property type="term" value="P:ganglioside catabolic process"/>
    <property type="evidence" value="ECO:0007669"/>
    <property type="project" value="TreeGrafter"/>
</dbReference>
<dbReference type="Proteomes" id="UP000315700">
    <property type="component" value="Chromosome"/>
</dbReference>
<sequence precursor="true">MLRLCSTLLLLFAAAPLLAAAPVRSTVFKNGDDGYKIFRIPALVLAANGNLLAFCEARTGGDASEIDLVMKRSLDGGNTWGPLEKVQESDDFKPLFGENPPEITIGNPCPVVDHLDPEHRGRMWLPFTVENDFVFVTYSDDHGKTWAKPRDITRDVKKPGWGWYATGPCHAIQLLHGKHRGRLVIPADHRVSATGGDKGPCGVQMILSDDHGKTWRLGLIDDFYDDTLESNETTVVELGDGRLYINTRDQNGKMPGTRAEAWSSDGGQSFDPSGAAEWKGFKPAPEIIDPPVVQCSLWRMTNNGKDPLVVFCGPDDHGPSGGGRKDLRLRFSSDDTKTWRDGPLIHEGPSAYSDMAEVRPGHGELGILWEAGNAGTKSATRIDFTVVHPYAE</sequence>
<dbReference type="GO" id="GO:0009313">
    <property type="term" value="P:oligosaccharide catabolic process"/>
    <property type="evidence" value="ECO:0007669"/>
    <property type="project" value="TreeGrafter"/>
</dbReference>
<evidence type="ECO:0000256" key="2">
    <source>
        <dbReference type="ARBA" id="ARBA00009348"/>
    </source>
</evidence>
<reference evidence="7 8" key="1">
    <citation type="submission" date="2019-02" db="EMBL/GenBank/DDBJ databases">
        <title>Deep-cultivation of Planctomycetes and their phenomic and genomic characterization uncovers novel biology.</title>
        <authorList>
            <person name="Wiegand S."/>
            <person name="Jogler M."/>
            <person name="Boedeker C."/>
            <person name="Pinto D."/>
            <person name="Vollmers J."/>
            <person name="Rivas-Marin E."/>
            <person name="Kohn T."/>
            <person name="Peeters S.H."/>
            <person name="Heuer A."/>
            <person name="Rast P."/>
            <person name="Oberbeckmann S."/>
            <person name="Bunk B."/>
            <person name="Jeske O."/>
            <person name="Meyerdierks A."/>
            <person name="Storesund J.E."/>
            <person name="Kallscheuer N."/>
            <person name="Luecker S."/>
            <person name="Lage O.M."/>
            <person name="Pohl T."/>
            <person name="Merkel B.J."/>
            <person name="Hornburger P."/>
            <person name="Mueller R.-W."/>
            <person name="Bruemmer F."/>
            <person name="Labrenz M."/>
            <person name="Spormann A.M."/>
            <person name="Op den Camp H."/>
            <person name="Overmann J."/>
            <person name="Amann R."/>
            <person name="Jetten M.S.M."/>
            <person name="Mascher T."/>
            <person name="Medema M.H."/>
            <person name="Devos D.P."/>
            <person name="Kaster A.-K."/>
            <person name="Ovreas L."/>
            <person name="Rohde M."/>
            <person name="Galperin M.Y."/>
            <person name="Jogler C."/>
        </authorList>
    </citation>
    <scope>NUCLEOTIDE SEQUENCE [LARGE SCALE GENOMIC DNA]</scope>
    <source>
        <strain evidence="7 8">Pan44</strain>
    </source>
</reference>
<dbReference type="RefSeq" id="WP_145032742.1">
    <property type="nucleotide sequence ID" value="NZ_CP036271.1"/>
</dbReference>
<keyword evidence="8" id="KW-1185">Reference proteome</keyword>
<feature type="signal peptide" evidence="5">
    <location>
        <begin position="1"/>
        <end position="19"/>
    </location>
</feature>
<dbReference type="EC" id="3.2.1.18" evidence="3"/>
<keyword evidence="7" id="KW-0378">Hydrolase</keyword>
<evidence type="ECO:0000256" key="3">
    <source>
        <dbReference type="ARBA" id="ARBA00012733"/>
    </source>
</evidence>
<gene>
    <name evidence="7" type="primary">nedA_2</name>
    <name evidence="7" type="ORF">Pan44_40740</name>
</gene>
<evidence type="ECO:0000259" key="6">
    <source>
        <dbReference type="Pfam" id="PF13088"/>
    </source>
</evidence>
<evidence type="ECO:0000313" key="8">
    <source>
        <dbReference type="Proteomes" id="UP000315700"/>
    </source>
</evidence>
<evidence type="ECO:0000256" key="1">
    <source>
        <dbReference type="ARBA" id="ARBA00000427"/>
    </source>
</evidence>
<dbReference type="InParanoid" id="A0A517SIQ5"/>